<dbReference type="VEuPathDB" id="AmoebaDB:ACA1_159980"/>
<dbReference type="AlphaFoldDB" id="L8HAD8"/>
<dbReference type="InterPro" id="IPR008979">
    <property type="entry name" value="Galactose-bd-like_sf"/>
</dbReference>
<evidence type="ECO:0000256" key="2">
    <source>
        <dbReference type="ARBA" id="ARBA00022618"/>
    </source>
</evidence>
<evidence type="ECO:0000256" key="1">
    <source>
        <dbReference type="ARBA" id="ARBA00006762"/>
    </source>
</evidence>
<gene>
    <name evidence="8" type="ORF">ACA1_159980</name>
</gene>
<feature type="domain" description="DOC" evidence="7">
    <location>
        <begin position="1"/>
        <end position="168"/>
    </location>
</feature>
<evidence type="ECO:0000256" key="6">
    <source>
        <dbReference type="SAM" id="MobiDB-lite"/>
    </source>
</evidence>
<keyword evidence="5" id="KW-0131">Cell cycle</keyword>
<evidence type="ECO:0000313" key="8">
    <source>
        <dbReference type="EMBL" id="ELR22140.1"/>
    </source>
</evidence>
<keyword evidence="4" id="KW-0833">Ubl conjugation pathway</keyword>
<keyword evidence="9" id="KW-1185">Reference proteome</keyword>
<dbReference type="Proteomes" id="UP000011083">
    <property type="component" value="Unassembled WGS sequence"/>
</dbReference>
<keyword evidence="2" id="KW-0132">Cell division</keyword>
<dbReference type="STRING" id="1257118.L8HAD8"/>
<dbReference type="CDD" id="cd08366">
    <property type="entry name" value="APC10"/>
    <property type="match status" value="1"/>
</dbReference>
<dbReference type="SUPFAM" id="SSF49785">
    <property type="entry name" value="Galactose-binding domain-like"/>
    <property type="match status" value="1"/>
</dbReference>
<evidence type="ECO:0000259" key="7">
    <source>
        <dbReference type="PROSITE" id="PS51284"/>
    </source>
</evidence>
<reference evidence="8 9" key="1">
    <citation type="journal article" date="2013" name="Genome Biol.">
        <title>Genome of Acanthamoeba castellanii highlights extensive lateral gene transfer and early evolution of tyrosine kinase signaling.</title>
        <authorList>
            <person name="Clarke M."/>
            <person name="Lohan A.J."/>
            <person name="Liu B."/>
            <person name="Lagkouvardos I."/>
            <person name="Roy S."/>
            <person name="Zafar N."/>
            <person name="Bertelli C."/>
            <person name="Schilde C."/>
            <person name="Kianianmomeni A."/>
            <person name="Burglin T.R."/>
            <person name="Frech C."/>
            <person name="Turcotte B."/>
            <person name="Kopec K.O."/>
            <person name="Synnott J.M."/>
            <person name="Choo C."/>
            <person name="Paponov I."/>
            <person name="Finkler A."/>
            <person name="Soon Heng Tan C."/>
            <person name="Hutchins A.P."/>
            <person name="Weinmeier T."/>
            <person name="Rattei T."/>
            <person name="Chu J.S."/>
            <person name="Gimenez G."/>
            <person name="Irimia M."/>
            <person name="Rigden D.J."/>
            <person name="Fitzpatrick D.A."/>
            <person name="Lorenzo-Morales J."/>
            <person name="Bateman A."/>
            <person name="Chiu C.H."/>
            <person name="Tang P."/>
            <person name="Hegemann P."/>
            <person name="Fromm H."/>
            <person name="Raoult D."/>
            <person name="Greub G."/>
            <person name="Miranda-Saavedra D."/>
            <person name="Chen N."/>
            <person name="Nash P."/>
            <person name="Ginger M.L."/>
            <person name="Horn M."/>
            <person name="Schaap P."/>
            <person name="Caler L."/>
            <person name="Loftus B."/>
        </authorList>
    </citation>
    <scope>NUCLEOTIDE SEQUENCE [LARGE SCALE GENOMIC DNA]</scope>
    <source>
        <strain evidence="8 9">Neff</strain>
    </source>
</reference>
<feature type="compositionally biased region" description="Acidic residues" evidence="6">
    <location>
        <begin position="344"/>
        <end position="366"/>
    </location>
</feature>
<dbReference type="PANTHER" id="PTHR12936:SF0">
    <property type="entry name" value="ANAPHASE-PROMOTING COMPLEX SUBUNIT 10"/>
    <property type="match status" value="1"/>
</dbReference>
<dbReference type="InterPro" id="IPR016901">
    <property type="entry name" value="APC10/Doc1"/>
</dbReference>
<feature type="region of interest" description="Disordered" evidence="6">
    <location>
        <begin position="337"/>
        <end position="370"/>
    </location>
</feature>
<dbReference type="GeneID" id="14923066"/>
<dbReference type="KEGG" id="acan:ACA1_159980"/>
<dbReference type="InterPro" id="IPR004939">
    <property type="entry name" value="APC_su10/DOC_dom"/>
</dbReference>
<dbReference type="GO" id="GO:0051301">
    <property type="term" value="P:cell division"/>
    <property type="evidence" value="ECO:0007669"/>
    <property type="project" value="UniProtKB-KW"/>
</dbReference>
<dbReference type="GO" id="GO:0031145">
    <property type="term" value="P:anaphase-promoting complex-dependent catabolic process"/>
    <property type="evidence" value="ECO:0007669"/>
    <property type="project" value="InterPro"/>
</dbReference>
<dbReference type="RefSeq" id="XP_004348598.1">
    <property type="nucleotide sequence ID" value="XM_004348548.1"/>
</dbReference>
<dbReference type="FunFam" id="2.60.120.260:FF:000122">
    <property type="entry name" value="Anaphase-promoting complex subunit 10"/>
    <property type="match status" value="1"/>
</dbReference>
<proteinExistence type="inferred from homology"/>
<dbReference type="Gene3D" id="2.60.120.260">
    <property type="entry name" value="Galactose-binding domain-like"/>
    <property type="match status" value="1"/>
</dbReference>
<dbReference type="PANTHER" id="PTHR12936">
    <property type="entry name" value="ANAPHASE-PROMOTING COMPLEX 10"/>
    <property type="match status" value="1"/>
</dbReference>
<evidence type="ECO:0000313" key="9">
    <source>
        <dbReference type="Proteomes" id="UP000011083"/>
    </source>
</evidence>
<organism evidence="8 9">
    <name type="scientific">Acanthamoeba castellanii (strain ATCC 30010 / Neff)</name>
    <dbReference type="NCBI Taxonomy" id="1257118"/>
    <lineage>
        <taxon>Eukaryota</taxon>
        <taxon>Amoebozoa</taxon>
        <taxon>Discosea</taxon>
        <taxon>Longamoebia</taxon>
        <taxon>Centramoebida</taxon>
        <taxon>Acanthamoebidae</taxon>
        <taxon>Acanthamoeba</taxon>
    </lineage>
</organism>
<dbReference type="EMBL" id="KB007890">
    <property type="protein sequence ID" value="ELR22140.1"/>
    <property type="molecule type" value="Genomic_DNA"/>
</dbReference>
<dbReference type="SMART" id="SM01337">
    <property type="entry name" value="APC10"/>
    <property type="match status" value="1"/>
</dbReference>
<name>L8HAD8_ACACF</name>
<evidence type="ECO:0000256" key="3">
    <source>
        <dbReference type="ARBA" id="ARBA00022776"/>
    </source>
</evidence>
<dbReference type="GO" id="GO:0070979">
    <property type="term" value="P:protein K11-linked ubiquitination"/>
    <property type="evidence" value="ECO:0007669"/>
    <property type="project" value="TreeGrafter"/>
</dbReference>
<comment type="similarity">
    <text evidence="1">Belongs to the APC10 family.</text>
</comment>
<dbReference type="PROSITE" id="PS51284">
    <property type="entry name" value="DOC"/>
    <property type="match status" value="1"/>
</dbReference>
<evidence type="ECO:0000256" key="5">
    <source>
        <dbReference type="ARBA" id="ARBA00023306"/>
    </source>
</evidence>
<keyword evidence="3" id="KW-0498">Mitosis</keyword>
<sequence>MEGGRLVEVGREACWSLSSAKPGFGIEQLRDDNLDTYWQSDGPQPHTISVQWHRRVCIEQVSLYLSFAHDESYTPCHMSIRVGTTFHDLRDIKTVEMEEPNGWVHIPLSDEPGTVFGHLIQVAVLANHQNGRDSHVRQVKVFGPSRQSTGDAVEEIPHFDTSDFSMFSIAHAAAGYWGAPEPEPEQDGSLASLVVSVAGVGCGVLAKIVQSRSIIQSARGNAHYRGLAAALVGDASLATQEAKQLWREDGLLMFVKWPALMIGTTALGVSEEDIEERSSSFHIRKVALVDRVVKRKDHFYSSWLASAAIGPVTHIADVVRANVLHWHKATFFPDFMPPRGSDDHGDDDNIGSEGENEAEEDEEEEPSTARRMAYGASTALTTMYMAAQPHVYGPLGTLGYPGETPYVLMRGLRVKPLKQTMAAIYRQEGVWGFFHGLVPAFIAQCGVGFLAIEEEANTGKASL</sequence>
<accession>L8HAD8</accession>
<dbReference type="Pfam" id="PF03256">
    <property type="entry name" value="ANAPC10"/>
    <property type="match status" value="1"/>
</dbReference>
<dbReference type="OrthoDB" id="24948at2759"/>
<protein>
    <submittedName>
        <fullName evidence="8">Anaphase promoting complex subunit 10-like family protein, putative</fullName>
    </submittedName>
</protein>
<evidence type="ECO:0000256" key="4">
    <source>
        <dbReference type="ARBA" id="ARBA00022786"/>
    </source>
</evidence>
<dbReference type="GO" id="GO:0005680">
    <property type="term" value="C:anaphase-promoting complex"/>
    <property type="evidence" value="ECO:0007669"/>
    <property type="project" value="InterPro"/>
</dbReference>